<name>A0A5B7K2W4_PORTR</name>
<comment type="caution">
    <text evidence="2">The sequence shown here is derived from an EMBL/GenBank/DDBJ whole genome shotgun (WGS) entry which is preliminary data.</text>
</comment>
<dbReference type="Proteomes" id="UP000324222">
    <property type="component" value="Unassembled WGS sequence"/>
</dbReference>
<dbReference type="EMBL" id="VSRR010116443">
    <property type="protein sequence ID" value="MPC98974.1"/>
    <property type="molecule type" value="Genomic_DNA"/>
</dbReference>
<feature type="region of interest" description="Disordered" evidence="1">
    <location>
        <begin position="1"/>
        <end position="45"/>
    </location>
</feature>
<protein>
    <submittedName>
        <fullName evidence="2">Uncharacterized protein</fullName>
    </submittedName>
</protein>
<feature type="compositionally biased region" description="Basic and acidic residues" evidence="1">
    <location>
        <begin position="21"/>
        <end position="30"/>
    </location>
</feature>
<feature type="compositionally biased region" description="Polar residues" evidence="1">
    <location>
        <begin position="76"/>
        <end position="91"/>
    </location>
</feature>
<organism evidence="2 3">
    <name type="scientific">Portunus trituberculatus</name>
    <name type="common">Swimming crab</name>
    <name type="synonym">Neptunus trituberculatus</name>
    <dbReference type="NCBI Taxonomy" id="210409"/>
    <lineage>
        <taxon>Eukaryota</taxon>
        <taxon>Metazoa</taxon>
        <taxon>Ecdysozoa</taxon>
        <taxon>Arthropoda</taxon>
        <taxon>Crustacea</taxon>
        <taxon>Multicrustacea</taxon>
        <taxon>Malacostraca</taxon>
        <taxon>Eumalacostraca</taxon>
        <taxon>Eucarida</taxon>
        <taxon>Decapoda</taxon>
        <taxon>Pleocyemata</taxon>
        <taxon>Brachyura</taxon>
        <taxon>Eubrachyura</taxon>
        <taxon>Portunoidea</taxon>
        <taxon>Portunidae</taxon>
        <taxon>Portuninae</taxon>
        <taxon>Portunus</taxon>
    </lineage>
</organism>
<gene>
    <name evidence="2" type="ORF">E2C01_094366</name>
</gene>
<dbReference type="AlphaFoldDB" id="A0A5B7K2W4"/>
<keyword evidence="3" id="KW-1185">Reference proteome</keyword>
<evidence type="ECO:0000256" key="1">
    <source>
        <dbReference type="SAM" id="MobiDB-lite"/>
    </source>
</evidence>
<sequence>MQPRPTSQPPRKHSPQAAPRRPPEPRRLLDGNRQAANTPHRKPGTFALSALQSWRVGAKHAASPPARQPVLRLRNTHYSSRTHGISYASKT</sequence>
<evidence type="ECO:0000313" key="2">
    <source>
        <dbReference type="EMBL" id="MPC98974.1"/>
    </source>
</evidence>
<reference evidence="2 3" key="1">
    <citation type="submission" date="2019-05" db="EMBL/GenBank/DDBJ databases">
        <title>Another draft genome of Portunus trituberculatus and its Hox gene families provides insights of decapod evolution.</title>
        <authorList>
            <person name="Jeong J.-H."/>
            <person name="Song I."/>
            <person name="Kim S."/>
            <person name="Choi T."/>
            <person name="Kim D."/>
            <person name="Ryu S."/>
            <person name="Kim W."/>
        </authorList>
    </citation>
    <scope>NUCLEOTIDE SEQUENCE [LARGE SCALE GENOMIC DNA]</scope>
    <source>
        <tissue evidence="2">Muscle</tissue>
    </source>
</reference>
<feature type="region of interest" description="Disordered" evidence="1">
    <location>
        <begin position="57"/>
        <end position="91"/>
    </location>
</feature>
<evidence type="ECO:0000313" key="3">
    <source>
        <dbReference type="Proteomes" id="UP000324222"/>
    </source>
</evidence>
<accession>A0A5B7K2W4</accession>
<proteinExistence type="predicted"/>